<dbReference type="EMBL" id="JAPTGB010000009">
    <property type="protein sequence ID" value="MCZ0860625.1"/>
    <property type="molecule type" value="Genomic_DNA"/>
</dbReference>
<gene>
    <name evidence="2" type="ORF">O0S10_05185</name>
</gene>
<keyword evidence="1" id="KW-0812">Transmembrane</keyword>
<dbReference type="Pfam" id="PF13412">
    <property type="entry name" value="HTH_24"/>
    <property type="match status" value="1"/>
</dbReference>
<dbReference type="Proteomes" id="UP001141422">
    <property type="component" value="Unassembled WGS sequence"/>
</dbReference>
<dbReference type="PANTHER" id="PTHR36216:SF1">
    <property type="entry name" value="HTH ARSR-TYPE DOMAIN-CONTAINING PROTEIN"/>
    <property type="match status" value="1"/>
</dbReference>
<evidence type="ECO:0008006" key="4">
    <source>
        <dbReference type="Google" id="ProtNLM"/>
    </source>
</evidence>
<dbReference type="InterPro" id="IPR036388">
    <property type="entry name" value="WH-like_DNA-bd_sf"/>
</dbReference>
<evidence type="ECO:0000313" key="3">
    <source>
        <dbReference type="Proteomes" id="UP001141422"/>
    </source>
</evidence>
<comment type="caution">
    <text evidence="2">The sequence shown here is derived from an EMBL/GenBank/DDBJ whole genome shotgun (WGS) entry which is preliminary data.</text>
</comment>
<reference evidence="2" key="1">
    <citation type="submission" date="2022-12" db="EMBL/GenBank/DDBJ databases">
        <title>Isolation and characterisation of novel Methanocorpusculum spp. from native Australian herbivores indicates the genus is ancestrally host-associated.</title>
        <authorList>
            <person name="Volmer J.G."/>
            <person name="Soo R.M."/>
            <person name="Evans P.N."/>
            <person name="Hoedt E.C."/>
            <person name="Astorga Alsina A.L."/>
            <person name="Woodcroft B.J."/>
            <person name="Tyson G.W."/>
            <person name="Hugenholtz P."/>
            <person name="Morrison M."/>
        </authorList>
    </citation>
    <scope>NUCLEOTIDE SEQUENCE</scope>
    <source>
        <strain evidence="2">MG</strain>
    </source>
</reference>
<dbReference type="Gene3D" id="1.10.10.10">
    <property type="entry name" value="Winged helix-like DNA-binding domain superfamily/Winged helix DNA-binding domain"/>
    <property type="match status" value="2"/>
</dbReference>
<organism evidence="2 3">
    <name type="scientific">Methanocorpusculum petauri</name>
    <dbReference type="NCBI Taxonomy" id="3002863"/>
    <lineage>
        <taxon>Archaea</taxon>
        <taxon>Methanobacteriati</taxon>
        <taxon>Methanobacteriota</taxon>
        <taxon>Stenosarchaea group</taxon>
        <taxon>Methanomicrobia</taxon>
        <taxon>Methanomicrobiales</taxon>
        <taxon>Methanocorpusculaceae</taxon>
        <taxon>Methanocorpusculum</taxon>
    </lineage>
</organism>
<sequence>MPADYDIVPIYDGTEIHEITGWLNLVYWKDLMFIHIGHFFDETPYGEFVGTTIFPIASSLLGLCFFVIFSRRNTPDPDPESTAAKILQYLDEHPGSRHQQIVAGIGKSRGTVAYHLHRLELKKNLTAVKIHNSVTYYPKDTDKDALITAVQRALQNPPHQEILSILHQYPQITRYRIASELHKSPDTISWHLINLDTRILTIQKQMDGHLYALSPEAEKIYTRLTNTQTTRTTPRDS</sequence>
<dbReference type="SUPFAM" id="SSF46785">
    <property type="entry name" value="Winged helix' DNA-binding domain"/>
    <property type="match status" value="2"/>
</dbReference>
<feature type="transmembrane region" description="Helical" evidence="1">
    <location>
        <begin position="48"/>
        <end position="69"/>
    </location>
</feature>
<keyword evidence="3" id="KW-1185">Reference proteome</keyword>
<proteinExistence type="predicted"/>
<name>A0ABT4IHJ4_9EURY</name>
<keyword evidence="1" id="KW-1133">Transmembrane helix</keyword>
<evidence type="ECO:0000256" key="1">
    <source>
        <dbReference type="SAM" id="Phobius"/>
    </source>
</evidence>
<protein>
    <recommendedName>
        <fullName evidence="4">Winged helix-turn-helix transcriptional regulator</fullName>
    </recommendedName>
</protein>
<keyword evidence="1" id="KW-0472">Membrane</keyword>
<dbReference type="InterPro" id="IPR036390">
    <property type="entry name" value="WH_DNA-bd_sf"/>
</dbReference>
<accession>A0ABT4IHJ4</accession>
<dbReference type="PANTHER" id="PTHR36216">
    <property type="entry name" value="TRANSCRIPTIONAL REGULATOR, TRMB"/>
    <property type="match status" value="1"/>
</dbReference>
<evidence type="ECO:0000313" key="2">
    <source>
        <dbReference type="EMBL" id="MCZ0860625.1"/>
    </source>
</evidence>
<dbReference type="RefSeq" id="WP_268924839.1">
    <property type="nucleotide sequence ID" value="NZ_JAPTGB010000009.1"/>
</dbReference>